<accession>A0AAW2PZH1</accession>
<dbReference type="AlphaFoldDB" id="A0AAW2PZH1"/>
<protein>
    <submittedName>
        <fullName evidence="1">Uncharacterized protein</fullName>
    </submittedName>
</protein>
<reference evidence="1" key="1">
    <citation type="submission" date="2020-06" db="EMBL/GenBank/DDBJ databases">
        <authorList>
            <person name="Li T."/>
            <person name="Hu X."/>
            <person name="Zhang T."/>
            <person name="Song X."/>
            <person name="Zhang H."/>
            <person name="Dai N."/>
            <person name="Sheng W."/>
            <person name="Hou X."/>
            <person name="Wei L."/>
        </authorList>
    </citation>
    <scope>NUCLEOTIDE SEQUENCE</scope>
    <source>
        <strain evidence="1">G02</strain>
        <tissue evidence="1">Leaf</tissue>
    </source>
</reference>
<reference evidence="1" key="2">
    <citation type="journal article" date="2024" name="Plant">
        <title>Genomic evolution and insights into agronomic trait innovations of Sesamum species.</title>
        <authorList>
            <person name="Miao H."/>
            <person name="Wang L."/>
            <person name="Qu L."/>
            <person name="Liu H."/>
            <person name="Sun Y."/>
            <person name="Le M."/>
            <person name="Wang Q."/>
            <person name="Wei S."/>
            <person name="Zheng Y."/>
            <person name="Lin W."/>
            <person name="Duan Y."/>
            <person name="Cao H."/>
            <person name="Xiong S."/>
            <person name="Wang X."/>
            <person name="Wei L."/>
            <person name="Li C."/>
            <person name="Ma Q."/>
            <person name="Ju M."/>
            <person name="Zhao R."/>
            <person name="Li G."/>
            <person name="Mu C."/>
            <person name="Tian Q."/>
            <person name="Mei H."/>
            <person name="Zhang T."/>
            <person name="Gao T."/>
            <person name="Zhang H."/>
        </authorList>
    </citation>
    <scope>NUCLEOTIDE SEQUENCE</scope>
    <source>
        <strain evidence="1">G02</strain>
    </source>
</reference>
<gene>
    <name evidence="1" type="ORF">Sradi_3781900</name>
</gene>
<dbReference type="EMBL" id="JACGWJ010000016">
    <property type="protein sequence ID" value="KAL0360974.1"/>
    <property type="molecule type" value="Genomic_DNA"/>
</dbReference>
<evidence type="ECO:0000313" key="1">
    <source>
        <dbReference type="EMBL" id="KAL0360974.1"/>
    </source>
</evidence>
<name>A0AAW2PZH1_SESRA</name>
<sequence length="51" mass="5577">MVDAQTGRILTKDLNSSTCVTVQSLQRFFVLNSGSVMTAALSKNLFLEKNV</sequence>
<proteinExistence type="predicted"/>
<organism evidence="1">
    <name type="scientific">Sesamum radiatum</name>
    <name type="common">Black benniseed</name>
    <dbReference type="NCBI Taxonomy" id="300843"/>
    <lineage>
        <taxon>Eukaryota</taxon>
        <taxon>Viridiplantae</taxon>
        <taxon>Streptophyta</taxon>
        <taxon>Embryophyta</taxon>
        <taxon>Tracheophyta</taxon>
        <taxon>Spermatophyta</taxon>
        <taxon>Magnoliopsida</taxon>
        <taxon>eudicotyledons</taxon>
        <taxon>Gunneridae</taxon>
        <taxon>Pentapetalae</taxon>
        <taxon>asterids</taxon>
        <taxon>lamiids</taxon>
        <taxon>Lamiales</taxon>
        <taxon>Pedaliaceae</taxon>
        <taxon>Sesamum</taxon>
    </lineage>
</organism>
<comment type="caution">
    <text evidence="1">The sequence shown here is derived from an EMBL/GenBank/DDBJ whole genome shotgun (WGS) entry which is preliminary data.</text>
</comment>